<dbReference type="AlphaFoldDB" id="A0A0K2TMJ1"/>
<dbReference type="EMBL" id="HACA01009709">
    <property type="protein sequence ID" value="CDW27070.1"/>
    <property type="molecule type" value="Transcribed_RNA"/>
</dbReference>
<proteinExistence type="predicted"/>
<reference evidence="1" key="1">
    <citation type="submission" date="2014-05" db="EMBL/GenBank/DDBJ databases">
        <authorList>
            <person name="Chronopoulou M."/>
        </authorList>
    </citation>
    <scope>NUCLEOTIDE SEQUENCE</scope>
    <source>
        <tissue evidence="1">Whole organism</tissue>
    </source>
</reference>
<organism evidence="1">
    <name type="scientific">Lepeophtheirus salmonis</name>
    <name type="common">Salmon louse</name>
    <name type="synonym">Caligus salmonis</name>
    <dbReference type="NCBI Taxonomy" id="72036"/>
    <lineage>
        <taxon>Eukaryota</taxon>
        <taxon>Metazoa</taxon>
        <taxon>Ecdysozoa</taxon>
        <taxon>Arthropoda</taxon>
        <taxon>Crustacea</taxon>
        <taxon>Multicrustacea</taxon>
        <taxon>Hexanauplia</taxon>
        <taxon>Copepoda</taxon>
        <taxon>Siphonostomatoida</taxon>
        <taxon>Caligidae</taxon>
        <taxon>Lepeophtheirus</taxon>
    </lineage>
</organism>
<accession>A0A0K2TMJ1</accession>
<name>A0A0K2TMJ1_LEPSM</name>
<sequence length="64" mass="7385">MVALIPKRQHISCRYLNFWRGSRSHSASSSCCERRIMTNSMTHASLKSFKKIMNLFCSFPLNSS</sequence>
<evidence type="ECO:0000313" key="1">
    <source>
        <dbReference type="EMBL" id="CDW27070.1"/>
    </source>
</evidence>
<protein>
    <submittedName>
        <fullName evidence="1">Uncharacterized protein</fullName>
    </submittedName>
</protein>